<evidence type="ECO:0000313" key="4">
    <source>
        <dbReference type="EMBL" id="SFN15478.1"/>
    </source>
</evidence>
<dbReference type="InterPro" id="IPR009057">
    <property type="entry name" value="Homeodomain-like_sf"/>
</dbReference>
<keyword evidence="1 2" id="KW-0238">DNA-binding</keyword>
<evidence type="ECO:0000313" key="5">
    <source>
        <dbReference type="Proteomes" id="UP000199036"/>
    </source>
</evidence>
<dbReference type="SUPFAM" id="SSF46689">
    <property type="entry name" value="Homeodomain-like"/>
    <property type="match status" value="1"/>
</dbReference>
<dbReference type="PANTHER" id="PTHR43479">
    <property type="entry name" value="ACREF/ENVCD OPERON REPRESSOR-RELATED"/>
    <property type="match status" value="1"/>
</dbReference>
<evidence type="ECO:0000256" key="1">
    <source>
        <dbReference type="ARBA" id="ARBA00023125"/>
    </source>
</evidence>
<dbReference type="PROSITE" id="PS50977">
    <property type="entry name" value="HTH_TETR_2"/>
    <property type="match status" value="1"/>
</dbReference>
<dbReference type="EMBL" id="FOVI01000001">
    <property type="protein sequence ID" value="SFN15478.1"/>
    <property type="molecule type" value="Genomic_DNA"/>
</dbReference>
<dbReference type="Pfam" id="PF00440">
    <property type="entry name" value="TetR_N"/>
    <property type="match status" value="1"/>
</dbReference>
<accession>A0A1I4WNW1</accession>
<dbReference type="GO" id="GO:0003677">
    <property type="term" value="F:DNA binding"/>
    <property type="evidence" value="ECO:0007669"/>
    <property type="project" value="UniProtKB-UniRule"/>
</dbReference>
<gene>
    <name evidence="4" type="ORF">SAMN05421741_101338</name>
</gene>
<dbReference type="Pfam" id="PF13972">
    <property type="entry name" value="TetR"/>
    <property type="match status" value="1"/>
</dbReference>
<dbReference type="InterPro" id="IPR025722">
    <property type="entry name" value="TetR"/>
</dbReference>
<dbReference type="Gene3D" id="1.10.357.10">
    <property type="entry name" value="Tetracycline Repressor, domain 2"/>
    <property type="match status" value="1"/>
</dbReference>
<dbReference type="InterPro" id="IPR050624">
    <property type="entry name" value="HTH-type_Tx_Regulator"/>
</dbReference>
<evidence type="ECO:0000259" key="3">
    <source>
        <dbReference type="PROSITE" id="PS50977"/>
    </source>
</evidence>
<dbReference type="Proteomes" id="UP000199036">
    <property type="component" value="Unassembled WGS sequence"/>
</dbReference>
<dbReference type="OrthoDB" id="9785164at2"/>
<feature type="domain" description="HTH tetR-type" evidence="3">
    <location>
        <begin position="5"/>
        <end position="65"/>
    </location>
</feature>
<dbReference type="AlphaFoldDB" id="A0A1I4WNW1"/>
<organism evidence="4 5">
    <name type="scientific">Paenimyroides ummariense</name>
    <dbReference type="NCBI Taxonomy" id="913024"/>
    <lineage>
        <taxon>Bacteria</taxon>
        <taxon>Pseudomonadati</taxon>
        <taxon>Bacteroidota</taxon>
        <taxon>Flavobacteriia</taxon>
        <taxon>Flavobacteriales</taxon>
        <taxon>Flavobacteriaceae</taxon>
        <taxon>Paenimyroides</taxon>
    </lineage>
</organism>
<name>A0A1I4WNW1_9FLAO</name>
<protein>
    <submittedName>
        <fullName evidence="4">DNA-binding transcriptional regulator, AcrR family</fullName>
    </submittedName>
</protein>
<sequence>MLKNKNSKEKILQKALELFNAKGFANVSIRLIATELNISHSNLIYHYKTKNDIATALHNELLQKAIALNTQAVTYSDFMEGLFVSTKQGFEILYDYRFLMIDLNFILKENQALKTAFLEVEKVRAKMYQNVITIAVENKDLRKELYPNEYDFFIDQIKIFSDSWIVSSQIYHTDLTKKEIIDLYADLFIKMWFPYLTDSGKEKFFRIIS</sequence>
<reference evidence="5" key="1">
    <citation type="submission" date="2016-10" db="EMBL/GenBank/DDBJ databases">
        <authorList>
            <person name="Varghese N."/>
            <person name="Submissions S."/>
        </authorList>
    </citation>
    <scope>NUCLEOTIDE SEQUENCE [LARGE SCALE GENOMIC DNA]</scope>
    <source>
        <strain evidence="5">DS-12</strain>
    </source>
</reference>
<evidence type="ECO:0000256" key="2">
    <source>
        <dbReference type="PROSITE-ProRule" id="PRU00335"/>
    </source>
</evidence>
<proteinExistence type="predicted"/>
<keyword evidence="5" id="KW-1185">Reference proteome</keyword>
<dbReference type="InterPro" id="IPR001647">
    <property type="entry name" value="HTH_TetR"/>
</dbReference>
<dbReference type="PRINTS" id="PR00455">
    <property type="entry name" value="HTHTETR"/>
</dbReference>
<dbReference type="RefSeq" id="WP_091518005.1">
    <property type="nucleotide sequence ID" value="NZ_FOVI01000001.1"/>
</dbReference>
<feature type="DNA-binding region" description="H-T-H motif" evidence="2">
    <location>
        <begin position="28"/>
        <end position="47"/>
    </location>
</feature>
<dbReference type="STRING" id="913024.SAMN05421741_101338"/>
<dbReference type="PANTHER" id="PTHR43479:SF12">
    <property type="entry name" value="TRANSCRIPTIONAL REGULATORY PROTEIN"/>
    <property type="match status" value="1"/>
</dbReference>